<dbReference type="OrthoDB" id="206969at2759"/>
<proteinExistence type="predicted"/>
<dbReference type="PANTHER" id="PTHR13621:SF2">
    <property type="entry name" value="PROLINE-RICH PROTEIN PRCC"/>
    <property type="match status" value="1"/>
</dbReference>
<dbReference type="InterPro" id="IPR018800">
    <property type="entry name" value="PRCC"/>
</dbReference>
<organism evidence="2 3">
    <name type="scientific">Nezara viridula</name>
    <name type="common">Southern green stink bug</name>
    <name type="synonym">Cimex viridulus</name>
    <dbReference type="NCBI Taxonomy" id="85310"/>
    <lineage>
        <taxon>Eukaryota</taxon>
        <taxon>Metazoa</taxon>
        <taxon>Ecdysozoa</taxon>
        <taxon>Arthropoda</taxon>
        <taxon>Hexapoda</taxon>
        <taxon>Insecta</taxon>
        <taxon>Pterygota</taxon>
        <taxon>Neoptera</taxon>
        <taxon>Paraneoptera</taxon>
        <taxon>Hemiptera</taxon>
        <taxon>Heteroptera</taxon>
        <taxon>Panheteroptera</taxon>
        <taxon>Pentatomomorpha</taxon>
        <taxon>Pentatomoidea</taxon>
        <taxon>Pentatomidae</taxon>
        <taxon>Pentatominae</taxon>
        <taxon>Nezara</taxon>
    </lineage>
</organism>
<sequence length="363" mass="40324">MPLVDYGSSDESDSESPCDEKNNCAVGKVDLVLKNQEDSITQNSVLIKETSDSKTTEAKLFAQLPVPKSIFSLGEDSLRLLSKNKNQPVKILLPSLSDLQSSDNEEIRKKKPSTKGSGLFALLPAPKNVNNLIPKSITNKLKNSNKPKPVPKIKQLSSSKSTTATKFDDEENDEHEENPSSFFFNSSDDIVLPEATVDESVTGIEQINYDSSSIAHLSTPADTPLVNSGVSSVSKYPSYSECESDTAMIEAQNDQDFSNLDDEAIEKLCGTRARKRKGEISEEVIDINVDSMVGDAYMWLSKDLTKGHEHTGYKKAKNLSVVERRKHQITYLASQAKEKEMELRNQWANSRMTRKQTQSKYGF</sequence>
<evidence type="ECO:0008006" key="4">
    <source>
        <dbReference type="Google" id="ProtNLM"/>
    </source>
</evidence>
<dbReference type="PANTHER" id="PTHR13621">
    <property type="entry name" value="PROLINE-RICH PROTEIN PRCC"/>
    <property type="match status" value="1"/>
</dbReference>
<dbReference type="GO" id="GO:0005634">
    <property type="term" value="C:nucleus"/>
    <property type="evidence" value="ECO:0007669"/>
    <property type="project" value="TreeGrafter"/>
</dbReference>
<feature type="compositionally biased region" description="Polar residues" evidence="1">
    <location>
        <begin position="155"/>
        <end position="165"/>
    </location>
</feature>
<dbReference type="AlphaFoldDB" id="A0A9P0HBE2"/>
<evidence type="ECO:0000256" key="1">
    <source>
        <dbReference type="SAM" id="MobiDB-lite"/>
    </source>
</evidence>
<reference evidence="2" key="1">
    <citation type="submission" date="2022-01" db="EMBL/GenBank/DDBJ databases">
        <authorList>
            <person name="King R."/>
        </authorList>
    </citation>
    <scope>NUCLEOTIDE SEQUENCE</scope>
</reference>
<evidence type="ECO:0000313" key="3">
    <source>
        <dbReference type="Proteomes" id="UP001152798"/>
    </source>
</evidence>
<feature type="region of interest" description="Disordered" evidence="1">
    <location>
        <begin position="137"/>
        <end position="185"/>
    </location>
</feature>
<feature type="compositionally biased region" description="Acidic residues" evidence="1">
    <location>
        <begin position="8"/>
        <end position="17"/>
    </location>
</feature>
<keyword evidence="3" id="KW-1185">Reference proteome</keyword>
<name>A0A9P0HBE2_NEZVI</name>
<accession>A0A9P0HBE2</accession>
<dbReference type="Proteomes" id="UP001152798">
    <property type="component" value="Chromosome 4"/>
</dbReference>
<dbReference type="EMBL" id="OV725080">
    <property type="protein sequence ID" value="CAH1398747.1"/>
    <property type="molecule type" value="Genomic_DNA"/>
</dbReference>
<gene>
    <name evidence="2" type="ORF">NEZAVI_LOCUS8340</name>
</gene>
<feature type="region of interest" description="Disordered" evidence="1">
    <location>
        <begin position="1"/>
        <end position="21"/>
    </location>
</feature>
<evidence type="ECO:0000313" key="2">
    <source>
        <dbReference type="EMBL" id="CAH1398747.1"/>
    </source>
</evidence>
<dbReference type="Pfam" id="PF10253">
    <property type="entry name" value="PRCC"/>
    <property type="match status" value="1"/>
</dbReference>
<protein>
    <recommendedName>
        <fullName evidence="4">Proline-rich protein PRCC</fullName>
    </recommendedName>
</protein>